<dbReference type="EMBL" id="CARXXK010000001">
    <property type="protein sequence ID" value="CAI6350477.1"/>
    <property type="molecule type" value="Genomic_DNA"/>
</dbReference>
<feature type="compositionally biased region" description="Basic residues" evidence="1">
    <location>
        <begin position="1"/>
        <end position="11"/>
    </location>
</feature>
<dbReference type="AlphaFoldDB" id="A0AAV0W3V8"/>
<dbReference type="PANTHER" id="PTHR46113:SF1">
    <property type="entry name" value="PEPTIDASE M17 LEUCYL AMINOPEPTIDASE N-TERMINAL DOMAIN-CONTAINING PROTEIN"/>
    <property type="match status" value="1"/>
</dbReference>
<accession>A0AAV0W3V8</accession>
<comment type="caution">
    <text evidence="2">The sequence shown here is derived from an EMBL/GenBank/DDBJ whole genome shotgun (WGS) entry which is preliminary data.</text>
</comment>
<gene>
    <name evidence="2" type="ORF">MEUPH1_LOCUS6929</name>
</gene>
<feature type="region of interest" description="Disordered" evidence="1">
    <location>
        <begin position="1"/>
        <end position="36"/>
    </location>
</feature>
<organism evidence="2 3">
    <name type="scientific">Macrosiphum euphorbiae</name>
    <name type="common">potato aphid</name>
    <dbReference type="NCBI Taxonomy" id="13131"/>
    <lineage>
        <taxon>Eukaryota</taxon>
        <taxon>Metazoa</taxon>
        <taxon>Ecdysozoa</taxon>
        <taxon>Arthropoda</taxon>
        <taxon>Hexapoda</taxon>
        <taxon>Insecta</taxon>
        <taxon>Pterygota</taxon>
        <taxon>Neoptera</taxon>
        <taxon>Paraneoptera</taxon>
        <taxon>Hemiptera</taxon>
        <taxon>Sternorrhyncha</taxon>
        <taxon>Aphidomorpha</taxon>
        <taxon>Aphidoidea</taxon>
        <taxon>Aphididae</taxon>
        <taxon>Macrosiphini</taxon>
        <taxon>Macrosiphum</taxon>
    </lineage>
</organism>
<evidence type="ECO:0000256" key="1">
    <source>
        <dbReference type="SAM" id="MobiDB-lite"/>
    </source>
</evidence>
<proteinExistence type="predicted"/>
<sequence length="359" mass="42460">MSQKKSNKRKRQTSDKEYSKNDTLQSENTDVDNNYIEEDGSNKLELFDSLDDHTSKYLTMTEKKNVKEDILNFVKSKLETKQPRGDYREFLELIFIFISGNLENKIKMHPPGAMHQARWMARAIYCLKIFLFRSQYNISDLTKKAICEICVFIIKFYVKAWFTCPLPNKSPNQDLQFIKDMKLYEVFDREISRVSIQKLCNHLWYLTEEAAALSFFDDSIPLEVKRQMVKALKKKATKYPAKRLIIKPNQIDDKFIEKNIDAFITEESLKLFSRFNIDDGFLKHDPTFWESSESYINGKKIINSLKIVNDTAERAVKLMEEYNSTLTLDEEQKQFILKCVQEHRKIYPDCKKSTLQQQY</sequence>
<name>A0AAV0W3V8_9HEMI</name>
<evidence type="ECO:0000313" key="2">
    <source>
        <dbReference type="EMBL" id="CAI6350477.1"/>
    </source>
</evidence>
<dbReference type="Proteomes" id="UP001160148">
    <property type="component" value="Unassembled WGS sequence"/>
</dbReference>
<feature type="compositionally biased region" description="Polar residues" evidence="1">
    <location>
        <begin position="21"/>
        <end position="32"/>
    </location>
</feature>
<protein>
    <submittedName>
        <fullName evidence="2">Uncharacterized protein</fullName>
    </submittedName>
</protein>
<evidence type="ECO:0000313" key="3">
    <source>
        <dbReference type="Proteomes" id="UP001160148"/>
    </source>
</evidence>
<keyword evidence="3" id="KW-1185">Reference proteome</keyword>
<dbReference type="PANTHER" id="PTHR46113">
    <property type="entry name" value="SNAC DOMAIN-CONTAINING PROTEIN"/>
    <property type="match status" value="1"/>
</dbReference>
<reference evidence="2 3" key="1">
    <citation type="submission" date="2023-01" db="EMBL/GenBank/DDBJ databases">
        <authorList>
            <person name="Whitehead M."/>
        </authorList>
    </citation>
    <scope>NUCLEOTIDE SEQUENCE [LARGE SCALE GENOMIC DNA]</scope>
</reference>